<dbReference type="Pfam" id="PF06764">
    <property type="entry name" value="DUF1223"/>
    <property type="match status" value="1"/>
</dbReference>
<dbReference type="InterPro" id="IPR010634">
    <property type="entry name" value="DUF1223"/>
</dbReference>
<evidence type="ECO:0000313" key="2">
    <source>
        <dbReference type="Proteomes" id="UP000471147"/>
    </source>
</evidence>
<dbReference type="PANTHER" id="PTHR36057:SF1">
    <property type="entry name" value="LIPOPROTEIN LIPID ATTACHMENT SITE-LIKE PROTEIN, PUTATIVE (DUF1223)-RELATED"/>
    <property type="match status" value="1"/>
</dbReference>
<sequence length="244" mass="25637">MNAYYTAALIPIIAALCACQKAPEIIDEAQAKAPVSSASVNNPVIVELYQSQGCSSCPPANAAVNAVADQPGVIALSFAVTYWDRLGWKDVFGDKAYTQRQYDYAHALGNPNVYTPQIVINGKTAITGIKSGELAQNIASAKGLSGGPSIDVNGDKVMIGRGTGAANIWIVRYDPRIQNVAIRSGENTGRTLPHKNIVRSLTKLGEWNGAAQGYTLSSAADKGLKTAILVQRQGAGPIIAAKVI</sequence>
<dbReference type="RefSeq" id="WP_160353629.1">
    <property type="nucleotide sequence ID" value="NZ_SDWJ01000002.1"/>
</dbReference>
<dbReference type="OrthoDB" id="9808254at2"/>
<dbReference type="SUPFAM" id="SSF52833">
    <property type="entry name" value="Thioredoxin-like"/>
    <property type="match status" value="1"/>
</dbReference>
<name>A0A6I4LZV1_9SPHN</name>
<dbReference type="Proteomes" id="UP000471147">
    <property type="component" value="Unassembled WGS sequence"/>
</dbReference>
<dbReference type="EMBL" id="SDWJ01000002">
    <property type="protein sequence ID" value="MVZ97623.1"/>
    <property type="molecule type" value="Genomic_DNA"/>
</dbReference>
<proteinExistence type="predicted"/>
<evidence type="ECO:0000313" key="1">
    <source>
        <dbReference type="EMBL" id="MVZ97623.1"/>
    </source>
</evidence>
<comment type="caution">
    <text evidence="1">The sequence shown here is derived from an EMBL/GenBank/DDBJ whole genome shotgun (WGS) entry which is preliminary data.</text>
</comment>
<organism evidence="1 2">
    <name type="scientific">Sphingorhabdus profundilacus</name>
    <dbReference type="NCBI Taxonomy" id="2509718"/>
    <lineage>
        <taxon>Bacteria</taxon>
        <taxon>Pseudomonadati</taxon>
        <taxon>Pseudomonadota</taxon>
        <taxon>Alphaproteobacteria</taxon>
        <taxon>Sphingomonadales</taxon>
        <taxon>Sphingomonadaceae</taxon>
        <taxon>Sphingorhabdus</taxon>
    </lineage>
</organism>
<gene>
    <name evidence="1" type="ORF">EUU23_07880</name>
</gene>
<dbReference type="InterPro" id="IPR036249">
    <property type="entry name" value="Thioredoxin-like_sf"/>
</dbReference>
<keyword evidence="2" id="KW-1185">Reference proteome</keyword>
<dbReference type="AlphaFoldDB" id="A0A6I4LZV1"/>
<reference evidence="1 2" key="1">
    <citation type="submission" date="2019-01" db="EMBL/GenBank/DDBJ databases">
        <title>Sphingorhabdus lacus sp.nov., isolated from an oligotrophic freshwater lake.</title>
        <authorList>
            <person name="Park M."/>
        </authorList>
    </citation>
    <scope>NUCLEOTIDE SEQUENCE [LARGE SCALE GENOMIC DNA]</scope>
    <source>
        <strain evidence="1 2">IMCC26285</strain>
    </source>
</reference>
<accession>A0A6I4LZV1</accession>
<protein>
    <submittedName>
        <fullName evidence="1">DUF1223 domain-containing protein</fullName>
    </submittedName>
</protein>
<dbReference type="PANTHER" id="PTHR36057">
    <property type="match status" value="1"/>
</dbReference>